<dbReference type="InterPro" id="IPR017452">
    <property type="entry name" value="GPCR_Rhodpsn_7TM"/>
</dbReference>
<dbReference type="PRINTS" id="PR01904">
    <property type="entry name" value="GPR40FAMILY"/>
</dbReference>
<dbReference type="SUPFAM" id="SSF81321">
    <property type="entry name" value="Family A G protein-coupled receptor-like"/>
    <property type="match status" value="1"/>
</dbReference>
<evidence type="ECO:0000256" key="5">
    <source>
        <dbReference type="ARBA" id="ARBA00022989"/>
    </source>
</evidence>
<reference evidence="15" key="2">
    <citation type="submission" date="2025-09" db="UniProtKB">
        <authorList>
            <consortium name="Ensembl"/>
        </authorList>
    </citation>
    <scope>IDENTIFICATION</scope>
</reference>
<dbReference type="GO" id="GO:0070542">
    <property type="term" value="P:response to fatty acid"/>
    <property type="evidence" value="ECO:0007669"/>
    <property type="project" value="TreeGrafter"/>
</dbReference>
<keyword evidence="6" id="KW-0297">G-protein coupled receptor</keyword>
<evidence type="ECO:0000259" key="14">
    <source>
        <dbReference type="PROSITE" id="PS50262"/>
    </source>
</evidence>
<evidence type="ECO:0000256" key="11">
    <source>
        <dbReference type="ARBA" id="ARBA00023224"/>
    </source>
</evidence>
<evidence type="ECO:0000256" key="8">
    <source>
        <dbReference type="ARBA" id="ARBA00023157"/>
    </source>
</evidence>
<dbReference type="InterPro" id="IPR013313">
    <property type="entry name" value="GPR40_recept_FA"/>
</dbReference>
<evidence type="ECO:0000256" key="9">
    <source>
        <dbReference type="ARBA" id="ARBA00023170"/>
    </source>
</evidence>
<dbReference type="GO" id="GO:0005886">
    <property type="term" value="C:plasma membrane"/>
    <property type="evidence" value="ECO:0007669"/>
    <property type="project" value="UniProtKB-SubCell"/>
</dbReference>
<dbReference type="PROSITE" id="PS50262">
    <property type="entry name" value="G_PROTEIN_RECEP_F1_2"/>
    <property type="match status" value="1"/>
</dbReference>
<dbReference type="PRINTS" id="PR00237">
    <property type="entry name" value="GPCRRHODOPSN"/>
</dbReference>
<keyword evidence="10" id="KW-0325">Glycoprotein</keyword>
<keyword evidence="16" id="KW-1185">Reference proteome</keyword>
<evidence type="ECO:0000256" key="10">
    <source>
        <dbReference type="ARBA" id="ARBA00023180"/>
    </source>
</evidence>
<dbReference type="PANTHER" id="PTHR45822:SF4">
    <property type="entry name" value="FREE FATTY ACID RECEPTOR 1"/>
    <property type="match status" value="1"/>
</dbReference>
<proteinExistence type="predicted"/>
<dbReference type="PANTHER" id="PTHR45822">
    <property type="entry name" value="FREE FATTY ACID RECEPTOR 2-RELATED"/>
    <property type="match status" value="1"/>
</dbReference>
<protein>
    <recommendedName>
        <fullName evidence="2">Free fatty acid receptor 1</fullName>
    </recommendedName>
    <alternativeName>
        <fullName evidence="12">G-protein coupled receptor 40</fullName>
    </alternativeName>
</protein>
<evidence type="ECO:0000313" key="16">
    <source>
        <dbReference type="Proteomes" id="UP000261540"/>
    </source>
</evidence>
<dbReference type="Ensembl" id="ENSPKIT00000041666.1">
    <property type="protein sequence ID" value="ENSPKIP00000017158.1"/>
    <property type="gene ID" value="ENSPKIG00000003201.1"/>
</dbReference>
<dbReference type="GeneTree" id="ENSGT00990000203527"/>
<evidence type="ECO:0000256" key="3">
    <source>
        <dbReference type="ARBA" id="ARBA00022475"/>
    </source>
</evidence>
<dbReference type="GO" id="GO:0032024">
    <property type="term" value="P:positive regulation of insulin secretion"/>
    <property type="evidence" value="ECO:0007669"/>
    <property type="project" value="TreeGrafter"/>
</dbReference>
<keyword evidence="9" id="KW-0675">Receptor</keyword>
<accession>A0A3B3RFP6</accession>
<evidence type="ECO:0000313" key="15">
    <source>
        <dbReference type="Ensembl" id="ENSPKIP00000017158.1"/>
    </source>
</evidence>
<dbReference type="Pfam" id="PF00001">
    <property type="entry name" value="7tm_1"/>
    <property type="match status" value="1"/>
</dbReference>
<dbReference type="Proteomes" id="UP000261540">
    <property type="component" value="Unplaced"/>
</dbReference>
<comment type="function">
    <text evidence="13">G-protein coupled receptor for medium and long chain saturated and unsaturated fatty acids that plays an important role in glucose homeostasis. Fatty acid binding increases glucose-stimulated insulin secretion, and may also enhance the secretion of glucagon-like peptide 1 (GLP-1). May also play a role in bone homeostasis; receptor signaling activates pathways that inhibit osteoclast differentiation. Ligand binding leads to a conformation change that triggers signaling via G-proteins that activate phospholipase C, leading to an increase of the intracellular calcium concentration. Seems to act through a G(q) and G(i)-mediated pathway. Mediates the anti-inflammatory effects of omega-3 polyunsaturated fatty acids (PUFAs) via inhibition of NLRP3 inflammasome activation.</text>
</comment>
<evidence type="ECO:0000256" key="1">
    <source>
        <dbReference type="ARBA" id="ARBA00004651"/>
    </source>
</evidence>
<keyword evidence="8" id="KW-1015">Disulfide bond</keyword>
<evidence type="ECO:0000256" key="12">
    <source>
        <dbReference type="ARBA" id="ARBA00033166"/>
    </source>
</evidence>
<feature type="domain" description="G-protein coupled receptors family 1 profile" evidence="14">
    <location>
        <begin position="12"/>
        <end position="259"/>
    </location>
</feature>
<dbReference type="AlphaFoldDB" id="A0A3B3RFP6"/>
<sequence>VYSVTFLLGLPANLLVLAVFVRKVQKRGATPNVVYALNLCTANLVLVVWLPVKAAEILLETWALPGPLCPAYSFFLFASLYGSCLMLTAMSVGRYLSIAFPISYKMYRRAQLSCCISAGLWALVLLHLSLALVAEENIYFVSTRPHDNSSACYENFTPEQLKVLLPLRLEMAILLFLLPLIITATCTLRCLMLVQRSSLSLGRKKRVLGVALSTFVVFVVCYSPYNLSHVVGFVQGRNVSWRQEAMLSSSCNVFLQPVV</sequence>
<organism evidence="15 16">
    <name type="scientific">Paramormyrops kingsleyae</name>
    <dbReference type="NCBI Taxonomy" id="1676925"/>
    <lineage>
        <taxon>Eukaryota</taxon>
        <taxon>Metazoa</taxon>
        <taxon>Chordata</taxon>
        <taxon>Craniata</taxon>
        <taxon>Vertebrata</taxon>
        <taxon>Euteleostomi</taxon>
        <taxon>Actinopterygii</taxon>
        <taxon>Neopterygii</taxon>
        <taxon>Teleostei</taxon>
        <taxon>Osteoglossocephala</taxon>
        <taxon>Osteoglossomorpha</taxon>
        <taxon>Osteoglossiformes</taxon>
        <taxon>Mormyridae</taxon>
        <taxon>Paramormyrops</taxon>
    </lineage>
</organism>
<dbReference type="GO" id="GO:0007204">
    <property type="term" value="P:positive regulation of cytosolic calcium ion concentration"/>
    <property type="evidence" value="ECO:0007669"/>
    <property type="project" value="TreeGrafter"/>
</dbReference>
<dbReference type="InterPro" id="IPR000276">
    <property type="entry name" value="GPCR_Rhodpsn"/>
</dbReference>
<dbReference type="InterPro" id="IPR013312">
    <property type="entry name" value="GPR40-rel_orph"/>
</dbReference>
<evidence type="ECO:0000256" key="4">
    <source>
        <dbReference type="ARBA" id="ARBA00022692"/>
    </source>
</evidence>
<evidence type="ECO:0000256" key="13">
    <source>
        <dbReference type="ARBA" id="ARBA00045206"/>
    </source>
</evidence>
<keyword evidence="4" id="KW-0812">Transmembrane</keyword>
<dbReference type="STRING" id="1676925.ENSPKIP00000017158"/>
<evidence type="ECO:0000256" key="2">
    <source>
        <dbReference type="ARBA" id="ARBA00021527"/>
    </source>
</evidence>
<evidence type="ECO:0000256" key="7">
    <source>
        <dbReference type="ARBA" id="ARBA00023136"/>
    </source>
</evidence>
<keyword evidence="5" id="KW-1133">Transmembrane helix</keyword>
<dbReference type="PRINTS" id="PR01905">
    <property type="entry name" value="FATTYACIDR"/>
</dbReference>
<comment type="subcellular location">
    <subcellularLocation>
        <location evidence="1">Cell membrane</location>
        <topology evidence="1">Multi-pass membrane protein</topology>
    </subcellularLocation>
</comment>
<keyword evidence="7" id="KW-0472">Membrane</keyword>
<name>A0A3B3RFP6_9TELE</name>
<reference evidence="15" key="1">
    <citation type="submission" date="2025-08" db="UniProtKB">
        <authorList>
            <consortium name="Ensembl"/>
        </authorList>
    </citation>
    <scope>IDENTIFICATION</scope>
</reference>
<dbReference type="Gene3D" id="1.20.1070.10">
    <property type="entry name" value="Rhodopsin 7-helix transmembrane proteins"/>
    <property type="match status" value="1"/>
</dbReference>
<evidence type="ECO:0000256" key="6">
    <source>
        <dbReference type="ARBA" id="ARBA00023040"/>
    </source>
</evidence>
<keyword evidence="11" id="KW-0807">Transducer</keyword>
<keyword evidence="3" id="KW-1003">Cell membrane</keyword>
<dbReference type="GO" id="GO:0045125">
    <property type="term" value="F:bioactive lipid receptor activity"/>
    <property type="evidence" value="ECO:0007669"/>
    <property type="project" value="TreeGrafter"/>
</dbReference>